<reference evidence="1 2" key="1">
    <citation type="journal article" date="2009" name="Stand. Genomic Sci.">
        <title>Complete genome sequence of Desulfomicrobium baculatum type strain (X).</title>
        <authorList>
            <person name="Copeland A."/>
            <person name="Spring S."/>
            <person name="Goker M."/>
            <person name="Schneider S."/>
            <person name="Lapidus A."/>
            <person name="Del Rio T.G."/>
            <person name="Tice H."/>
            <person name="Cheng J.F."/>
            <person name="Chen F."/>
            <person name="Nolan M."/>
            <person name="Bruce D."/>
            <person name="Goodwin L."/>
            <person name="Pitluck S."/>
            <person name="Ivanova N."/>
            <person name="Mavrommatis K."/>
            <person name="Ovchinnikova G."/>
            <person name="Pati A."/>
            <person name="Chen A."/>
            <person name="Palaniappan K."/>
            <person name="Land M."/>
            <person name="Hauser L."/>
            <person name="Chang Y.J."/>
            <person name="Jeffries C.C."/>
            <person name="Meincke L."/>
            <person name="Sims D."/>
            <person name="Brettin T."/>
            <person name="Detter J.C."/>
            <person name="Han C."/>
            <person name="Chain P."/>
            <person name="Bristow J."/>
            <person name="Eisen J.A."/>
            <person name="Markowitz V."/>
            <person name="Hugenholtz P."/>
            <person name="Kyrpides N.C."/>
            <person name="Klenk H.P."/>
            <person name="Lucas S."/>
        </authorList>
    </citation>
    <scope>NUCLEOTIDE SEQUENCE [LARGE SCALE GENOMIC DNA]</scope>
    <source>
        <strain evidence="2">DSM 4028 / VKM B-1378 / X</strain>
    </source>
</reference>
<name>C7LXF5_DESBD</name>
<dbReference type="KEGG" id="dba:Dbac_1937"/>
<dbReference type="eggNOG" id="ENOG502ZVY6">
    <property type="taxonomic scope" value="Bacteria"/>
</dbReference>
<keyword evidence="2" id="KW-1185">Reference proteome</keyword>
<dbReference type="AlphaFoldDB" id="C7LXF5"/>
<protein>
    <submittedName>
        <fullName evidence="1">Uncharacterized protein</fullName>
    </submittedName>
</protein>
<dbReference type="HOGENOM" id="CLU_209637_0_0_7"/>
<gene>
    <name evidence="1" type="ordered locus">Dbac_1937</name>
</gene>
<evidence type="ECO:0000313" key="1">
    <source>
        <dbReference type="EMBL" id="ACU90026.1"/>
    </source>
</evidence>
<accession>C7LXF5</accession>
<evidence type="ECO:0000313" key="2">
    <source>
        <dbReference type="Proteomes" id="UP000002216"/>
    </source>
</evidence>
<proteinExistence type="predicted"/>
<dbReference type="Proteomes" id="UP000002216">
    <property type="component" value="Chromosome"/>
</dbReference>
<dbReference type="STRING" id="525897.Dbac_1937"/>
<dbReference type="EMBL" id="CP001629">
    <property type="protein sequence ID" value="ACU90026.1"/>
    <property type="molecule type" value="Genomic_DNA"/>
</dbReference>
<sequence length="58" mass="6602">MSELEKFLDRMEPEQAAVSLALAARGLFALLNEEQRREFIERMLGEPGEDKVVGMVHL</sequence>
<organism evidence="1 2">
    <name type="scientific">Desulfomicrobium baculatum (strain DSM 4028 / VKM B-1378 / X)</name>
    <name type="common">Desulfovibrio baculatus</name>
    <dbReference type="NCBI Taxonomy" id="525897"/>
    <lineage>
        <taxon>Bacteria</taxon>
        <taxon>Pseudomonadati</taxon>
        <taxon>Thermodesulfobacteriota</taxon>
        <taxon>Desulfovibrionia</taxon>
        <taxon>Desulfovibrionales</taxon>
        <taxon>Desulfomicrobiaceae</taxon>
        <taxon>Desulfomicrobium</taxon>
    </lineage>
</organism>